<evidence type="ECO:0000313" key="1">
    <source>
        <dbReference type="EMBL" id="QCC50719.1"/>
    </source>
</evidence>
<dbReference type="CDD" id="cd00090">
    <property type="entry name" value="HTH_ARSR"/>
    <property type="match status" value="1"/>
</dbReference>
<dbReference type="KEGG" id="hsn:DV733_05435"/>
<accession>A0A4D6H9Y2</accession>
<dbReference type="OrthoDB" id="311452at2157"/>
<dbReference type="AlphaFoldDB" id="A0A4D6H9Y2"/>
<keyword evidence="2" id="KW-1185">Reference proteome</keyword>
<proteinExistence type="predicted"/>
<dbReference type="InterPro" id="IPR036390">
    <property type="entry name" value="WH_DNA-bd_sf"/>
</dbReference>
<dbReference type="Gene3D" id="1.10.10.10">
    <property type="entry name" value="Winged helix-like DNA-binding domain superfamily/Winged helix DNA-binding domain"/>
    <property type="match status" value="1"/>
</dbReference>
<dbReference type="EMBL" id="CP031310">
    <property type="protein sequence ID" value="QCC50719.1"/>
    <property type="molecule type" value="Genomic_DNA"/>
</dbReference>
<dbReference type="STRING" id="1457250.GCA_000755225_03399"/>
<dbReference type="InterPro" id="IPR036388">
    <property type="entry name" value="WH-like_DNA-bd_sf"/>
</dbReference>
<organism evidence="1 2">
    <name type="scientific">Halapricum salinum</name>
    <dbReference type="NCBI Taxonomy" id="1457250"/>
    <lineage>
        <taxon>Archaea</taxon>
        <taxon>Methanobacteriati</taxon>
        <taxon>Methanobacteriota</taxon>
        <taxon>Stenosarchaea group</taxon>
        <taxon>Halobacteria</taxon>
        <taxon>Halobacteriales</taxon>
        <taxon>Haloarculaceae</taxon>
        <taxon>Halapricum</taxon>
    </lineage>
</organism>
<dbReference type="Pfam" id="PF12840">
    <property type="entry name" value="HTH_20"/>
    <property type="match status" value="1"/>
</dbReference>
<name>A0A4D6H9Y2_9EURY</name>
<protein>
    <submittedName>
        <fullName evidence="1">ArsR family transcriptional regulator</fullName>
    </submittedName>
</protein>
<dbReference type="InterPro" id="IPR011991">
    <property type="entry name" value="ArsR-like_HTH"/>
</dbReference>
<evidence type="ECO:0000313" key="2">
    <source>
        <dbReference type="Proteomes" id="UP000296706"/>
    </source>
</evidence>
<dbReference type="SUPFAM" id="SSF46785">
    <property type="entry name" value="Winged helix' DNA-binding domain"/>
    <property type="match status" value="1"/>
</dbReference>
<sequence length="122" mass="14200">MKGPLVSDDDRSIEEILDTIGDKHARRVLAAISREPKSAKELSEECDLSLPTVYRRIEMLEEYKLVTDRTLVAEDGNHYKVFESNFESTVISLEDDEYKVRIYRTENLPDRFSQLWDELGSE</sequence>
<dbReference type="Proteomes" id="UP000296706">
    <property type="component" value="Chromosome"/>
</dbReference>
<gene>
    <name evidence="1" type="ORF">DV733_05435</name>
</gene>
<reference evidence="1 2" key="1">
    <citation type="journal article" date="2019" name="Nat. Commun.">
        <title>A new type of DNA phosphorothioation-based antiviral system in archaea.</title>
        <authorList>
            <person name="Xiong L."/>
            <person name="Liu S."/>
            <person name="Chen S."/>
            <person name="Xiao Y."/>
            <person name="Zhu B."/>
            <person name="Gao Y."/>
            <person name="Zhang Y."/>
            <person name="Chen B."/>
            <person name="Luo J."/>
            <person name="Deng Z."/>
            <person name="Chen X."/>
            <person name="Wang L."/>
            <person name="Chen S."/>
        </authorList>
    </citation>
    <scope>NUCLEOTIDE SEQUENCE [LARGE SCALE GENOMIC DNA]</scope>
    <source>
        <strain evidence="1 2">CBA1105</strain>
    </source>
</reference>